<dbReference type="Pfam" id="PF01797">
    <property type="entry name" value="Y1_Tnp"/>
    <property type="match status" value="1"/>
</dbReference>
<proteinExistence type="predicted"/>
<gene>
    <name evidence="2" type="ORF">DEU29_1134</name>
</gene>
<evidence type="ECO:0000259" key="1">
    <source>
        <dbReference type="SMART" id="SM01321"/>
    </source>
</evidence>
<dbReference type="InterPro" id="IPR036515">
    <property type="entry name" value="Transposase_17_sf"/>
</dbReference>
<dbReference type="Gene3D" id="3.30.70.1290">
    <property type="entry name" value="Transposase IS200-like"/>
    <property type="match status" value="1"/>
</dbReference>
<dbReference type="PANTHER" id="PTHR36966:SF1">
    <property type="entry name" value="REP-ASSOCIATED TYROSINE TRANSPOSASE"/>
    <property type="match status" value="1"/>
</dbReference>
<evidence type="ECO:0000313" key="3">
    <source>
        <dbReference type="Proteomes" id="UP000295531"/>
    </source>
</evidence>
<sequence>MYFVTMNTYQREPVLTEPDVLAAFRCALKRARDKYPLEVHAWVVMPDHMHFVIRTHHIELGRFIACFKSHMTRALPQYSSKKYNLNDKVKQRRRAKRGSLWHKGFYDHWIADQVDYERCIKYCVYNPVKHGYANRPWEWPHSTLHEFIAKGRYPPAWRNLVGQ</sequence>
<protein>
    <submittedName>
        <fullName evidence="2">Putative transposase</fullName>
    </submittedName>
</protein>
<dbReference type="GO" id="GO:0004803">
    <property type="term" value="F:transposase activity"/>
    <property type="evidence" value="ECO:0007669"/>
    <property type="project" value="InterPro"/>
</dbReference>
<dbReference type="SMART" id="SM01321">
    <property type="entry name" value="Y1_Tnp"/>
    <property type="match status" value="1"/>
</dbReference>
<dbReference type="NCBIfam" id="NF047646">
    <property type="entry name" value="REP_Tyr_transpos"/>
    <property type="match status" value="1"/>
</dbReference>
<dbReference type="AlphaFoldDB" id="A0A4R6P215"/>
<dbReference type="InterPro" id="IPR002686">
    <property type="entry name" value="Transposase_17"/>
</dbReference>
<dbReference type="GO" id="GO:0006313">
    <property type="term" value="P:DNA transposition"/>
    <property type="evidence" value="ECO:0007669"/>
    <property type="project" value="InterPro"/>
</dbReference>
<comment type="caution">
    <text evidence="2">The sequence shown here is derived from an EMBL/GenBank/DDBJ whole genome shotgun (WGS) entry which is preliminary data.</text>
</comment>
<dbReference type="Proteomes" id="UP000295531">
    <property type="component" value="Unassembled WGS sequence"/>
</dbReference>
<feature type="domain" description="Transposase IS200-like" evidence="1">
    <location>
        <begin position="1"/>
        <end position="126"/>
    </location>
</feature>
<dbReference type="InterPro" id="IPR052715">
    <property type="entry name" value="RAYT_transposase"/>
</dbReference>
<name>A0A4R6P215_9GAMM</name>
<organism evidence="2 3">
    <name type="scientific">Idiomarina aquatica</name>
    <dbReference type="NCBI Taxonomy" id="1327752"/>
    <lineage>
        <taxon>Bacteria</taxon>
        <taxon>Pseudomonadati</taxon>
        <taxon>Pseudomonadota</taxon>
        <taxon>Gammaproteobacteria</taxon>
        <taxon>Alteromonadales</taxon>
        <taxon>Idiomarinaceae</taxon>
        <taxon>Idiomarina</taxon>
    </lineage>
</organism>
<dbReference type="EMBL" id="SNXI01000013">
    <property type="protein sequence ID" value="TDP31236.1"/>
    <property type="molecule type" value="Genomic_DNA"/>
</dbReference>
<dbReference type="PANTHER" id="PTHR36966">
    <property type="entry name" value="REP-ASSOCIATED TYROSINE TRANSPOSASE"/>
    <property type="match status" value="1"/>
</dbReference>
<evidence type="ECO:0000313" key="2">
    <source>
        <dbReference type="EMBL" id="TDP31236.1"/>
    </source>
</evidence>
<accession>A0A4R6P215</accession>
<dbReference type="GO" id="GO:0043565">
    <property type="term" value="F:sequence-specific DNA binding"/>
    <property type="evidence" value="ECO:0007669"/>
    <property type="project" value="TreeGrafter"/>
</dbReference>
<reference evidence="2 3" key="1">
    <citation type="submission" date="2019-03" db="EMBL/GenBank/DDBJ databases">
        <title>Freshwater and sediment microbial communities from various areas in North America, analyzing microbe dynamics in response to fracking.</title>
        <authorList>
            <person name="Lamendella R."/>
        </authorList>
    </citation>
    <scope>NUCLEOTIDE SEQUENCE [LARGE SCALE GENOMIC DNA]</scope>
    <source>
        <strain evidence="2 3">18_TX</strain>
    </source>
</reference>
<dbReference type="SUPFAM" id="SSF143422">
    <property type="entry name" value="Transposase IS200-like"/>
    <property type="match status" value="1"/>
</dbReference>
<keyword evidence="3" id="KW-1185">Reference proteome</keyword>